<evidence type="ECO:0000313" key="2">
    <source>
        <dbReference type="EMBL" id="KEQ93015.1"/>
    </source>
</evidence>
<dbReference type="InParanoid" id="A0A074Y5L4"/>
<keyword evidence="1" id="KW-1133">Transmembrane helix</keyword>
<reference evidence="2 3" key="1">
    <citation type="journal article" date="2014" name="BMC Genomics">
        <title>Genome sequencing of four Aureobasidium pullulans varieties: biotechnological potential, stress tolerance, and description of new species.</title>
        <authorList>
            <person name="Gostin Ar C."/>
            <person name="Ohm R.A."/>
            <person name="Kogej T."/>
            <person name="Sonjak S."/>
            <person name="Turk M."/>
            <person name="Zajc J."/>
            <person name="Zalar P."/>
            <person name="Grube M."/>
            <person name="Sun H."/>
            <person name="Han J."/>
            <person name="Sharma A."/>
            <person name="Chiniquy J."/>
            <person name="Ngan C.Y."/>
            <person name="Lipzen A."/>
            <person name="Barry K."/>
            <person name="Grigoriev I.V."/>
            <person name="Gunde-Cimerman N."/>
        </authorList>
    </citation>
    <scope>NUCLEOTIDE SEQUENCE [LARGE SCALE GENOMIC DNA]</scope>
    <source>
        <strain evidence="2 3">EXF-2481</strain>
    </source>
</reference>
<dbReference type="HOGENOM" id="CLU_2084398_0_0_1"/>
<keyword evidence="1" id="KW-0472">Membrane</keyword>
<dbReference type="OrthoDB" id="10391609at2759"/>
<keyword evidence="1" id="KW-0812">Transmembrane</keyword>
<protein>
    <submittedName>
        <fullName evidence="2">Uncharacterized protein</fullName>
    </submittedName>
</protein>
<accession>A0A074Y5L4</accession>
<evidence type="ECO:0000256" key="1">
    <source>
        <dbReference type="SAM" id="Phobius"/>
    </source>
</evidence>
<dbReference type="EMBL" id="KL584767">
    <property type="protein sequence ID" value="KEQ93015.1"/>
    <property type="molecule type" value="Genomic_DNA"/>
</dbReference>
<dbReference type="Proteomes" id="UP000030641">
    <property type="component" value="Unassembled WGS sequence"/>
</dbReference>
<gene>
    <name evidence="2" type="ORF">AUEXF2481DRAFT_346244</name>
</gene>
<dbReference type="AlphaFoldDB" id="A0A074Y5L4"/>
<keyword evidence="3" id="KW-1185">Reference proteome</keyword>
<dbReference type="GeneID" id="25365125"/>
<feature type="transmembrane region" description="Helical" evidence="1">
    <location>
        <begin position="73"/>
        <end position="94"/>
    </location>
</feature>
<dbReference type="RefSeq" id="XP_013341666.1">
    <property type="nucleotide sequence ID" value="XM_013486212.1"/>
</dbReference>
<evidence type="ECO:0000313" key="3">
    <source>
        <dbReference type="Proteomes" id="UP000030641"/>
    </source>
</evidence>
<name>A0A074Y5L4_AURSE</name>
<proteinExistence type="predicted"/>
<feature type="transmembrane region" description="Helical" evidence="1">
    <location>
        <begin position="6"/>
        <end position="24"/>
    </location>
</feature>
<sequence>MRLETLKTFSSMGVLYALTAYAFPMNAHVGFNYKRGVIGVIGFMIVEGVSHVRELLRLWDTDPTEYAQSTPDQLYHTLQLITGTALFGVLFGIAEGSRILRRVYNLTTLPFFSTVTI</sequence>
<organism evidence="2 3">
    <name type="scientific">Aureobasidium subglaciale (strain EXF-2481)</name>
    <name type="common">Aureobasidium pullulans var. subglaciale</name>
    <dbReference type="NCBI Taxonomy" id="1043005"/>
    <lineage>
        <taxon>Eukaryota</taxon>
        <taxon>Fungi</taxon>
        <taxon>Dikarya</taxon>
        <taxon>Ascomycota</taxon>
        <taxon>Pezizomycotina</taxon>
        <taxon>Dothideomycetes</taxon>
        <taxon>Dothideomycetidae</taxon>
        <taxon>Dothideales</taxon>
        <taxon>Saccotheciaceae</taxon>
        <taxon>Aureobasidium</taxon>
    </lineage>
</organism>